<dbReference type="PRINTS" id="PR00164">
    <property type="entry name" value="ABC2TRNSPORT"/>
</dbReference>
<feature type="transmembrane region" description="Helical" evidence="7">
    <location>
        <begin position="106"/>
        <end position="125"/>
    </location>
</feature>
<feature type="domain" description="ABC-2 type transporter transmembrane" evidence="8">
    <location>
        <begin position="6"/>
        <end position="93"/>
    </location>
</feature>
<evidence type="ECO:0000256" key="4">
    <source>
        <dbReference type="ARBA" id="ARBA00022692"/>
    </source>
</evidence>
<proteinExistence type="predicted"/>
<evidence type="ECO:0000256" key="5">
    <source>
        <dbReference type="ARBA" id="ARBA00022989"/>
    </source>
</evidence>
<evidence type="ECO:0000313" key="9">
    <source>
        <dbReference type="EMBL" id="MPN60253.1"/>
    </source>
</evidence>
<gene>
    <name evidence="9" type="ORF">SDC9_207979</name>
</gene>
<keyword evidence="2" id="KW-0813">Transport</keyword>
<comment type="caution">
    <text evidence="9">The sequence shown here is derived from an EMBL/GenBank/DDBJ whole genome shotgun (WGS) entry which is preliminary data.</text>
</comment>
<evidence type="ECO:0000259" key="8">
    <source>
        <dbReference type="Pfam" id="PF01061"/>
    </source>
</evidence>
<feature type="transmembrane region" description="Helical" evidence="7">
    <location>
        <begin position="50"/>
        <end position="69"/>
    </location>
</feature>
<evidence type="ECO:0000256" key="3">
    <source>
        <dbReference type="ARBA" id="ARBA00022475"/>
    </source>
</evidence>
<name>A0A645JKT9_9ZZZZ</name>
<dbReference type="GO" id="GO:0015920">
    <property type="term" value="P:lipopolysaccharide transport"/>
    <property type="evidence" value="ECO:0007669"/>
    <property type="project" value="TreeGrafter"/>
</dbReference>
<dbReference type="Pfam" id="PF01061">
    <property type="entry name" value="ABC2_membrane"/>
    <property type="match status" value="1"/>
</dbReference>
<evidence type="ECO:0000256" key="1">
    <source>
        <dbReference type="ARBA" id="ARBA00004429"/>
    </source>
</evidence>
<keyword evidence="4 7" id="KW-0812">Transmembrane</keyword>
<accession>A0A645JKT9</accession>
<dbReference type="PANTHER" id="PTHR30413:SF8">
    <property type="entry name" value="TRANSPORT PERMEASE PROTEIN"/>
    <property type="match status" value="1"/>
</dbReference>
<evidence type="ECO:0000256" key="2">
    <source>
        <dbReference type="ARBA" id="ARBA00022448"/>
    </source>
</evidence>
<evidence type="ECO:0000256" key="6">
    <source>
        <dbReference type="ARBA" id="ARBA00023136"/>
    </source>
</evidence>
<organism evidence="9">
    <name type="scientific">bioreactor metagenome</name>
    <dbReference type="NCBI Taxonomy" id="1076179"/>
    <lineage>
        <taxon>unclassified sequences</taxon>
        <taxon>metagenomes</taxon>
        <taxon>ecological metagenomes</taxon>
    </lineage>
</organism>
<sequence>MLLLCALLVMNKLTIYAIWILPIWILQMMFTIGIIWILSSLNVYFRDMQNIVTIITIFLMMVSPIAYTIDMIPENLQHYIKWNPLYYMIMSYQDCLIIGRNPRADIILTFTIISVISFVIGYWFFCKLKSLFADNI</sequence>
<dbReference type="AlphaFoldDB" id="A0A645JKT9"/>
<dbReference type="GO" id="GO:0043190">
    <property type="term" value="C:ATP-binding cassette (ABC) transporter complex"/>
    <property type="evidence" value="ECO:0007669"/>
    <property type="project" value="InterPro"/>
</dbReference>
<dbReference type="GO" id="GO:0140359">
    <property type="term" value="F:ABC-type transporter activity"/>
    <property type="evidence" value="ECO:0007669"/>
    <property type="project" value="InterPro"/>
</dbReference>
<keyword evidence="3" id="KW-1003">Cell membrane</keyword>
<feature type="transmembrane region" description="Helical" evidence="7">
    <location>
        <begin position="16"/>
        <end position="38"/>
    </location>
</feature>
<dbReference type="PANTHER" id="PTHR30413">
    <property type="entry name" value="INNER MEMBRANE TRANSPORT PERMEASE"/>
    <property type="match status" value="1"/>
</dbReference>
<comment type="subcellular location">
    <subcellularLocation>
        <location evidence="1">Cell inner membrane</location>
        <topology evidence="1">Multi-pass membrane protein</topology>
    </subcellularLocation>
</comment>
<evidence type="ECO:0000256" key="7">
    <source>
        <dbReference type="SAM" id="Phobius"/>
    </source>
</evidence>
<dbReference type="EMBL" id="VSSQ01135267">
    <property type="protein sequence ID" value="MPN60253.1"/>
    <property type="molecule type" value="Genomic_DNA"/>
</dbReference>
<keyword evidence="6 7" id="KW-0472">Membrane</keyword>
<reference evidence="9" key="1">
    <citation type="submission" date="2019-08" db="EMBL/GenBank/DDBJ databases">
        <authorList>
            <person name="Kucharzyk K."/>
            <person name="Murdoch R.W."/>
            <person name="Higgins S."/>
            <person name="Loffler F."/>
        </authorList>
    </citation>
    <scope>NUCLEOTIDE SEQUENCE</scope>
</reference>
<protein>
    <recommendedName>
        <fullName evidence="8">ABC-2 type transporter transmembrane domain-containing protein</fullName>
    </recommendedName>
</protein>
<dbReference type="InterPro" id="IPR000412">
    <property type="entry name" value="ABC_2_transport"/>
</dbReference>
<dbReference type="InterPro" id="IPR013525">
    <property type="entry name" value="ABC2_TM"/>
</dbReference>
<keyword evidence="5 7" id="KW-1133">Transmembrane helix</keyword>